<protein>
    <submittedName>
        <fullName evidence="2">Glycosyltransferase family A protein</fullName>
        <ecNumber evidence="2">2.4.-.-</ecNumber>
    </submittedName>
</protein>
<sequence length="516" mass="53986">MAETVGARGRADAQAGRAGAGPARVRRNDHPAPEPPDPGGWEPELDAVVVVRACGGRGRLGPTLASLAAQTYPARLMEVVVVDGGGAPVRLPQVRPGNTRTVAAGPGRPGPQDAVRAVAESSPDAVVLWLEAGTEVGRTHVEAHMRRHHLADHLVVLSGAASPGQDGGPGPGTAAAGVRDPSEGPGSAGHRAWRALAGSAWSVRGGLLAECGGSGPAELVGGEDHLAYRLAQRGAVFVPEPAAGVGVPGGPRGDGRGDGDARFHRLRLENGVPLLRSRRAPRRREWQVPFAEVVVEVAGARFEAVSDTVERLLGGDAADVRITLVGPWRDVPSGRHAVLDDPDAEPRLVREAFRCESRVVFAEEAPRADPDVPFRLLVPPGAPVRPGAVDVLAAAADASGAGLVRVRGAGGLRLERTAAFARARRLGAAGPDLDAVVAELWGEHEVDPAEVLEADRPGGEGPPADWHRRMRRALRAADRHRAAADRWERRIRVLVRGFGVRLLLGRTARGARVQGP</sequence>
<dbReference type="InterPro" id="IPR029044">
    <property type="entry name" value="Nucleotide-diphossugar_trans"/>
</dbReference>
<dbReference type="EMBL" id="JAUUCC010000021">
    <property type="protein sequence ID" value="MEE2050907.1"/>
    <property type="molecule type" value="Genomic_DNA"/>
</dbReference>
<gene>
    <name evidence="2" type="ORF">Q8A49_10420</name>
</gene>
<feature type="region of interest" description="Disordered" evidence="1">
    <location>
        <begin position="1"/>
        <end position="44"/>
    </location>
</feature>
<accession>A0ABU7KQD8</accession>
<dbReference type="SUPFAM" id="SSF53448">
    <property type="entry name" value="Nucleotide-diphospho-sugar transferases"/>
    <property type="match status" value="1"/>
</dbReference>
<evidence type="ECO:0000256" key="1">
    <source>
        <dbReference type="SAM" id="MobiDB-lite"/>
    </source>
</evidence>
<dbReference type="CDD" id="cd00761">
    <property type="entry name" value="Glyco_tranf_GTA_type"/>
    <property type="match status" value="1"/>
</dbReference>
<dbReference type="Proteomes" id="UP001348641">
    <property type="component" value="Unassembled WGS sequence"/>
</dbReference>
<keyword evidence="2" id="KW-0808">Transferase</keyword>
<evidence type="ECO:0000313" key="3">
    <source>
        <dbReference type="Proteomes" id="UP001348641"/>
    </source>
</evidence>
<reference evidence="2 3" key="1">
    <citation type="submission" date="2023-07" db="EMBL/GenBank/DDBJ databases">
        <authorList>
            <person name="Girao M."/>
            <person name="Carvalho M.F."/>
        </authorList>
    </citation>
    <scope>NUCLEOTIDE SEQUENCE [LARGE SCALE GENOMIC DNA]</scope>
    <source>
        <strain evidence="2 3">66/93</strain>
    </source>
</reference>
<dbReference type="EC" id="2.4.-.-" evidence="2"/>
<organism evidence="2 3">
    <name type="scientific">Nocardiopsis tropica</name>
    <dbReference type="NCBI Taxonomy" id="109330"/>
    <lineage>
        <taxon>Bacteria</taxon>
        <taxon>Bacillati</taxon>
        <taxon>Actinomycetota</taxon>
        <taxon>Actinomycetes</taxon>
        <taxon>Streptosporangiales</taxon>
        <taxon>Nocardiopsidaceae</taxon>
        <taxon>Nocardiopsis</taxon>
    </lineage>
</organism>
<proteinExistence type="predicted"/>
<comment type="caution">
    <text evidence="2">The sequence shown here is derived from an EMBL/GenBank/DDBJ whole genome shotgun (WGS) entry which is preliminary data.</text>
</comment>
<dbReference type="GO" id="GO:0016757">
    <property type="term" value="F:glycosyltransferase activity"/>
    <property type="evidence" value="ECO:0007669"/>
    <property type="project" value="UniProtKB-KW"/>
</dbReference>
<feature type="region of interest" description="Disordered" evidence="1">
    <location>
        <begin position="91"/>
        <end position="114"/>
    </location>
</feature>
<feature type="region of interest" description="Disordered" evidence="1">
    <location>
        <begin position="159"/>
        <end position="190"/>
    </location>
</feature>
<dbReference type="RefSeq" id="WP_330158082.1">
    <property type="nucleotide sequence ID" value="NZ_JAUUCC010000021.1"/>
</dbReference>
<feature type="compositionally biased region" description="Low complexity" evidence="1">
    <location>
        <begin position="1"/>
        <end position="23"/>
    </location>
</feature>
<keyword evidence="2" id="KW-0328">Glycosyltransferase</keyword>
<evidence type="ECO:0000313" key="2">
    <source>
        <dbReference type="EMBL" id="MEE2050907.1"/>
    </source>
</evidence>
<name>A0ABU7KQD8_9ACTN</name>
<dbReference type="Gene3D" id="3.90.550.10">
    <property type="entry name" value="Spore Coat Polysaccharide Biosynthesis Protein SpsA, Chain A"/>
    <property type="match status" value="1"/>
</dbReference>